<proteinExistence type="predicted"/>
<dbReference type="EnsemblMetazoa" id="XM_028288593.2">
    <property type="protein sequence ID" value="XP_028144394.1"/>
    <property type="gene ID" value="LOC114338018"/>
</dbReference>
<sequence length="338" mass="39577">MENEIPFKELYQQGDRLILKLYSDDIFEGHVADVGENRIELVNVKQHNNKNILSTIYTFYRNEIQTIQQLQERITEKQSASTSSEKVEDSSKIKLTDLEYDRLKDMSRDYTYIDQTDARYFQAVELLSRAETIGVAPLGVEKSRDGSIKLLGVSMWDKVYLFDFVNQRSNFQYKELQDILETEFTVKVIHEAGPLIDILYRKHKIFVKNVFDPQVVDLIIKKKETGSIPSNMSDISDLLTDYFNFPSSYLQNALETKDSKWTQRPLSDRRKGYAAQLVTYLIALRQHMERKIFSEMYEAIDNVHNYYYSLDSFQFASNWKSRNTPKEIEDVIPNLGKS</sequence>
<evidence type="ECO:0000313" key="2">
    <source>
        <dbReference type="EnsemblMetazoa" id="XP_028144394.1"/>
    </source>
</evidence>
<dbReference type="SUPFAM" id="SSF53098">
    <property type="entry name" value="Ribonuclease H-like"/>
    <property type="match status" value="1"/>
</dbReference>
<dbReference type="GO" id="GO:0003676">
    <property type="term" value="F:nucleic acid binding"/>
    <property type="evidence" value="ECO:0007669"/>
    <property type="project" value="InterPro"/>
</dbReference>
<dbReference type="GO" id="GO:1990923">
    <property type="term" value="C:PET complex"/>
    <property type="evidence" value="ECO:0007669"/>
    <property type="project" value="TreeGrafter"/>
</dbReference>
<keyword evidence="3" id="KW-1185">Reference proteome</keyword>
<evidence type="ECO:0000259" key="1">
    <source>
        <dbReference type="Pfam" id="PF01612"/>
    </source>
</evidence>
<dbReference type="InParanoid" id="A0A6P7G5S7"/>
<evidence type="ECO:0000313" key="4">
    <source>
        <dbReference type="RefSeq" id="XP_028144394.1"/>
    </source>
</evidence>
<dbReference type="PANTHER" id="PTHR46628">
    <property type="entry name" value="PIRNA BIOGENESIS PROTEIN EXD1"/>
    <property type="match status" value="1"/>
</dbReference>
<accession>A0A6P7G5S7</accession>
<dbReference type="RefSeq" id="XP_028144394.1">
    <property type="nucleotide sequence ID" value="XM_028288593.1"/>
</dbReference>
<reference evidence="2" key="2">
    <citation type="submission" date="2025-05" db="UniProtKB">
        <authorList>
            <consortium name="EnsemblMetazoa"/>
        </authorList>
    </citation>
    <scope>IDENTIFICATION</scope>
</reference>
<organism evidence="4">
    <name type="scientific">Diabrotica virgifera virgifera</name>
    <name type="common">western corn rootworm</name>
    <dbReference type="NCBI Taxonomy" id="50390"/>
    <lineage>
        <taxon>Eukaryota</taxon>
        <taxon>Metazoa</taxon>
        <taxon>Ecdysozoa</taxon>
        <taxon>Arthropoda</taxon>
        <taxon>Hexapoda</taxon>
        <taxon>Insecta</taxon>
        <taxon>Pterygota</taxon>
        <taxon>Neoptera</taxon>
        <taxon>Endopterygota</taxon>
        <taxon>Coleoptera</taxon>
        <taxon>Polyphaga</taxon>
        <taxon>Cucujiformia</taxon>
        <taxon>Chrysomeloidea</taxon>
        <taxon>Chrysomelidae</taxon>
        <taxon>Galerucinae</taxon>
        <taxon>Diabroticina</taxon>
        <taxon>Diabroticites</taxon>
        <taxon>Diabrotica</taxon>
    </lineage>
</organism>
<evidence type="ECO:0000313" key="3">
    <source>
        <dbReference type="Proteomes" id="UP001652700"/>
    </source>
</evidence>
<dbReference type="InterPro" id="IPR036397">
    <property type="entry name" value="RNaseH_sf"/>
</dbReference>
<dbReference type="OrthoDB" id="26838at2759"/>
<dbReference type="KEGG" id="dvv:114338018"/>
<protein>
    <submittedName>
        <fullName evidence="4">PiRNA biogenesis protein EXD1-like</fullName>
    </submittedName>
</protein>
<dbReference type="InterPro" id="IPR012337">
    <property type="entry name" value="RNaseH-like_sf"/>
</dbReference>
<dbReference type="Pfam" id="PF01612">
    <property type="entry name" value="DNA_pol_A_exo1"/>
    <property type="match status" value="1"/>
</dbReference>
<dbReference type="GO" id="GO:0008408">
    <property type="term" value="F:3'-5' exonuclease activity"/>
    <property type="evidence" value="ECO:0007669"/>
    <property type="project" value="InterPro"/>
</dbReference>
<reference evidence="4" key="1">
    <citation type="submission" date="2025-04" db="UniProtKB">
        <authorList>
            <consortium name="RefSeq"/>
        </authorList>
    </citation>
    <scope>IDENTIFICATION</scope>
    <source>
        <tissue evidence="4">Whole insect</tissue>
    </source>
</reference>
<dbReference type="InterPro" id="IPR002562">
    <property type="entry name" value="3'-5'_exonuclease_dom"/>
</dbReference>
<dbReference type="PANTHER" id="PTHR46628:SF1">
    <property type="entry name" value="PIRNA BIOGENESIS PROTEIN EXD1"/>
    <property type="match status" value="1"/>
</dbReference>
<dbReference type="Proteomes" id="UP001652700">
    <property type="component" value="Unplaced"/>
</dbReference>
<dbReference type="AlphaFoldDB" id="A0A6P7G5S7"/>
<feature type="domain" description="3'-5' exonuclease" evidence="1">
    <location>
        <begin position="157"/>
        <end position="292"/>
    </location>
</feature>
<gene>
    <name evidence="4" type="primary">LOC114338018</name>
</gene>
<dbReference type="GeneID" id="114338018"/>
<dbReference type="Gene3D" id="3.30.420.10">
    <property type="entry name" value="Ribonuclease H-like superfamily/Ribonuclease H"/>
    <property type="match status" value="1"/>
</dbReference>
<name>A0A6P7G5S7_DIAVI</name>
<dbReference type="InterPro" id="IPR052144">
    <property type="entry name" value="piRNA_biogenesis_EXD1"/>
</dbReference>
<dbReference type="GO" id="GO:0034587">
    <property type="term" value="P:piRNA processing"/>
    <property type="evidence" value="ECO:0007669"/>
    <property type="project" value="TreeGrafter"/>
</dbReference>